<feature type="domain" description="Abortive phage infection protein C-terminal" evidence="1">
    <location>
        <begin position="242"/>
        <end position="525"/>
    </location>
</feature>
<organism evidence="2 3">
    <name type="scientific">Roseimaritima ulvae</name>
    <dbReference type="NCBI Taxonomy" id="980254"/>
    <lineage>
        <taxon>Bacteria</taxon>
        <taxon>Pseudomonadati</taxon>
        <taxon>Planctomycetota</taxon>
        <taxon>Planctomycetia</taxon>
        <taxon>Pirellulales</taxon>
        <taxon>Pirellulaceae</taxon>
        <taxon>Roseimaritima</taxon>
    </lineage>
</organism>
<evidence type="ECO:0000313" key="2">
    <source>
        <dbReference type="EMBL" id="QEG39341.1"/>
    </source>
</evidence>
<proteinExistence type="predicted"/>
<dbReference type="OrthoDB" id="9806213at2"/>
<keyword evidence="3" id="KW-1185">Reference proteome</keyword>
<protein>
    <submittedName>
        <fullName evidence="2">AIPR protein</fullName>
    </submittedName>
</protein>
<gene>
    <name evidence="2" type="ORF">UC8_13060</name>
</gene>
<dbReference type="EMBL" id="CP042914">
    <property type="protein sequence ID" value="QEG39341.1"/>
    <property type="molecule type" value="Genomic_DNA"/>
</dbReference>
<dbReference type="AlphaFoldDB" id="A0A5B9QZB3"/>
<evidence type="ECO:0000313" key="3">
    <source>
        <dbReference type="Proteomes" id="UP000325286"/>
    </source>
</evidence>
<dbReference type="InterPro" id="IPR018891">
    <property type="entry name" value="AIPR_C"/>
</dbReference>
<dbReference type="RefSeq" id="WP_068138751.1">
    <property type="nucleotide sequence ID" value="NZ_CP042914.1"/>
</dbReference>
<name>A0A5B9QZB3_9BACT</name>
<reference evidence="2 3" key="1">
    <citation type="submission" date="2019-08" db="EMBL/GenBank/DDBJ databases">
        <title>Deep-cultivation of Planctomycetes and their phenomic and genomic characterization uncovers novel biology.</title>
        <authorList>
            <person name="Wiegand S."/>
            <person name="Jogler M."/>
            <person name="Boedeker C."/>
            <person name="Pinto D."/>
            <person name="Vollmers J."/>
            <person name="Rivas-Marin E."/>
            <person name="Kohn T."/>
            <person name="Peeters S.H."/>
            <person name="Heuer A."/>
            <person name="Rast P."/>
            <person name="Oberbeckmann S."/>
            <person name="Bunk B."/>
            <person name="Jeske O."/>
            <person name="Meyerdierks A."/>
            <person name="Storesund J.E."/>
            <person name="Kallscheuer N."/>
            <person name="Luecker S."/>
            <person name="Lage O.M."/>
            <person name="Pohl T."/>
            <person name="Merkel B.J."/>
            <person name="Hornburger P."/>
            <person name="Mueller R.-W."/>
            <person name="Bruemmer F."/>
            <person name="Labrenz M."/>
            <person name="Spormann A.M."/>
            <person name="Op den Camp H."/>
            <person name="Overmann J."/>
            <person name="Amann R."/>
            <person name="Jetten M.S.M."/>
            <person name="Mascher T."/>
            <person name="Medema M.H."/>
            <person name="Devos D.P."/>
            <person name="Kaster A.-K."/>
            <person name="Ovreas L."/>
            <person name="Rohde M."/>
            <person name="Galperin M.Y."/>
            <person name="Jogler C."/>
        </authorList>
    </citation>
    <scope>NUCLEOTIDE SEQUENCE [LARGE SCALE GENOMIC DNA]</scope>
    <source>
        <strain evidence="2 3">UC8</strain>
    </source>
</reference>
<dbReference type="Pfam" id="PF10592">
    <property type="entry name" value="AIPR"/>
    <property type="match status" value="1"/>
</dbReference>
<dbReference type="Proteomes" id="UP000325286">
    <property type="component" value="Chromosome"/>
</dbReference>
<sequence>MNTKEIHDWLLSNVESLSEERGISKPRAFAAWLLSFVHEIDDDQAIAATDTLVVSGGGDGGLDGFYLEDDELTFHIWQCKWTDDPNKKFDKKCGIELIEALRVLLDPAQAEKAGAKFSSVANELRNAISRRYDVSLNLGIPTQLPNKSIEAIKSRLKALNEEHGNVFSISIYDANSLHTLDRDRNPDAQTLQGQTVEFELANNELMALEGHDGLPHGWQAFVSNMLAVSLGRQLRKYGSRIFSLNVRYALSRRTKRVDRIHKTLTDEEASPFFWFYNNGITILADRCEVVRRTDDSLLLAAENPQIVNGCQTVSSFEYQLGRFSDDVSVLVRVIVPPSGPEGKDQARLISENTNTQSPVSARDLRTNDPIHQDIAARMNRQSPPWFYEIKRGQWDKNATENRREYGDRRIDMERLAQTFLMQYSPADALTKKKAIFEDQSLYEFVFRGGRSAADYLFPEICRRFFENLWHKSRHEEIRDLCGEHMSDDVISSLLTAKGQVVSHSVALTSKLFEVEGMWSETSASKAFKILSSPTSSLAPWMMTLGKGLCNFYESVLKESEKEGKDISLKKHFERSEKKSFNELWKEINAGANLWLGKQWRSKVIEQIAEGGPEDV</sequence>
<dbReference type="KEGG" id="rul:UC8_13060"/>
<accession>A0A5B9QZB3</accession>
<evidence type="ECO:0000259" key="1">
    <source>
        <dbReference type="Pfam" id="PF10592"/>
    </source>
</evidence>